<feature type="domain" description="Heterokaryon incompatibility" evidence="1">
    <location>
        <begin position="126"/>
        <end position="278"/>
    </location>
</feature>
<evidence type="ECO:0000313" key="2">
    <source>
        <dbReference type="EMBL" id="KAF4447929.1"/>
    </source>
</evidence>
<dbReference type="PANTHER" id="PTHR33112">
    <property type="entry name" value="DOMAIN PROTEIN, PUTATIVE-RELATED"/>
    <property type="match status" value="1"/>
</dbReference>
<dbReference type="OrthoDB" id="5347061at2759"/>
<proteinExistence type="predicted"/>
<name>A0A8H4NR28_9HYPO</name>
<dbReference type="EMBL" id="JAADJG010000368">
    <property type="protein sequence ID" value="KAF4447929.1"/>
    <property type="molecule type" value="Genomic_DNA"/>
</dbReference>
<dbReference type="AlphaFoldDB" id="A0A8H4NR28"/>
<accession>A0A8H4NR28</accession>
<dbReference type="PANTHER" id="PTHR33112:SF13">
    <property type="entry name" value="HETEROKARYON INCOMPATIBILITY DOMAIN-CONTAINING PROTEIN"/>
    <property type="match status" value="1"/>
</dbReference>
<keyword evidence="3" id="KW-1185">Reference proteome</keyword>
<protein>
    <submittedName>
        <fullName evidence="2">HET-domain-containing protein</fullName>
    </submittedName>
</protein>
<reference evidence="2" key="1">
    <citation type="submission" date="2020-01" db="EMBL/GenBank/DDBJ databases">
        <title>Identification and distribution of gene clusters putatively required for synthesis of sphingolipid metabolism inhibitors in phylogenetically diverse species of the filamentous fungus Fusarium.</title>
        <authorList>
            <person name="Kim H.-S."/>
            <person name="Busman M."/>
            <person name="Brown D.W."/>
            <person name="Divon H."/>
            <person name="Uhlig S."/>
            <person name="Proctor R.H."/>
        </authorList>
    </citation>
    <scope>NUCLEOTIDE SEQUENCE</scope>
    <source>
        <strain evidence="2">NRRL 53441</strain>
    </source>
</reference>
<dbReference type="InterPro" id="IPR010730">
    <property type="entry name" value="HET"/>
</dbReference>
<dbReference type="Proteomes" id="UP000605986">
    <property type="component" value="Unassembled WGS sequence"/>
</dbReference>
<evidence type="ECO:0000259" key="1">
    <source>
        <dbReference type="Pfam" id="PF06985"/>
    </source>
</evidence>
<evidence type="ECO:0000313" key="3">
    <source>
        <dbReference type="Proteomes" id="UP000605986"/>
    </source>
</evidence>
<comment type="caution">
    <text evidence="2">The sequence shown here is derived from an EMBL/GenBank/DDBJ whole genome shotgun (WGS) entry which is preliminary data.</text>
</comment>
<sequence>MAPCTLCRDLQKREDAVRVAFDFLPSEISRQTGCSICTVVHEAITKMEDGEWQFSEHVSRVYATANGEKDETLTLEVYFKDDRPKHTLELYFSAADGDASSSGNVQVRLCEPSESAKTLPANQQRYAALSHCWGDHQSCITQASNISARKDSISWSLIPKTFQDAIRFCLELEIHFLWIDALCIIQDDHADWETESAKMADIYQNAFITLAATRASSDRGGCFNETIQRVPQYTLESSLRGTTQKIMVREKLTHWEMPPTQRSKDLHPLLTRGWVFQERILSPRVVHFSSREMIWECRQEVACECGSMETRAIERFDRVFGGSGAEDDKAYLALDNKSKGPSEFEFNTLQEFLDSSVALHRPFSVPWHSKPWTPIGTGPLQVTDLLITPDNATSSARGLKQKLWMPVQERRRSEGENYPENVVSESGWFRYPWPRSKEENGFFYHIDDQRESSKQWQTVLGHYSSLKLTKESDRLPALSGLASRAASQLGKYYCGLWSNTFISDLLWRVNTLHEGVNRPSRYRGPTWSWVSTTGAVRYWEQLGVNIRRRGHSYDSLIERMNPYFESWNIQLSGRNPFGEVVSGSVVTLA</sequence>
<dbReference type="Pfam" id="PF06985">
    <property type="entry name" value="HET"/>
    <property type="match status" value="1"/>
</dbReference>
<organism evidence="2 3">
    <name type="scientific">Fusarium austroafricanum</name>
    <dbReference type="NCBI Taxonomy" id="2364996"/>
    <lineage>
        <taxon>Eukaryota</taxon>
        <taxon>Fungi</taxon>
        <taxon>Dikarya</taxon>
        <taxon>Ascomycota</taxon>
        <taxon>Pezizomycotina</taxon>
        <taxon>Sordariomycetes</taxon>
        <taxon>Hypocreomycetidae</taxon>
        <taxon>Hypocreales</taxon>
        <taxon>Nectriaceae</taxon>
        <taxon>Fusarium</taxon>
        <taxon>Fusarium concolor species complex</taxon>
    </lineage>
</organism>
<gene>
    <name evidence="2" type="ORF">F53441_8588</name>
</gene>